<dbReference type="InterPro" id="IPR058163">
    <property type="entry name" value="LysR-type_TF_proteobact-type"/>
</dbReference>
<reference evidence="6 7" key="2">
    <citation type="journal article" date="2015" name="Antonie Van Leeuwenhoek">
        <title>Thioclava indica sp. nov., isolated from surface seawater of the Indian Ocean.</title>
        <authorList>
            <person name="Liu Y."/>
            <person name="Lai Q."/>
            <person name="Du J."/>
            <person name="Xu H."/>
            <person name="Jiang L."/>
            <person name="Shao Z."/>
        </authorList>
    </citation>
    <scope>NUCLEOTIDE SEQUENCE [LARGE SCALE GENOMIC DNA]</scope>
    <source>
        <strain evidence="6 7">13D2W-2</strain>
    </source>
</reference>
<dbReference type="PROSITE" id="PS50931">
    <property type="entry name" value="HTH_LYSR"/>
    <property type="match status" value="1"/>
</dbReference>
<keyword evidence="7" id="KW-1185">Reference proteome</keyword>
<dbReference type="RefSeq" id="WP_038146966.1">
    <property type="nucleotide sequence ID" value="NZ_AQRC01000009.1"/>
</dbReference>
<dbReference type="InterPro" id="IPR036390">
    <property type="entry name" value="WH_DNA-bd_sf"/>
</dbReference>
<feature type="domain" description="HTH lysR-type" evidence="5">
    <location>
        <begin position="3"/>
        <end position="60"/>
    </location>
</feature>
<dbReference type="SUPFAM" id="SSF53850">
    <property type="entry name" value="Periplasmic binding protein-like II"/>
    <property type="match status" value="1"/>
</dbReference>
<dbReference type="GO" id="GO:0043565">
    <property type="term" value="F:sequence-specific DNA binding"/>
    <property type="evidence" value="ECO:0007669"/>
    <property type="project" value="TreeGrafter"/>
</dbReference>
<dbReference type="Proteomes" id="UP000028607">
    <property type="component" value="Unassembled WGS sequence"/>
</dbReference>
<dbReference type="Gene3D" id="1.10.10.10">
    <property type="entry name" value="Winged helix-like DNA-binding domain superfamily/Winged helix DNA-binding domain"/>
    <property type="match status" value="1"/>
</dbReference>
<evidence type="ECO:0000256" key="2">
    <source>
        <dbReference type="ARBA" id="ARBA00023015"/>
    </source>
</evidence>
<evidence type="ECO:0000256" key="4">
    <source>
        <dbReference type="ARBA" id="ARBA00023163"/>
    </source>
</evidence>
<sequence length="307" mass="34284">MSFDWNDLRFFLAVARTGRLTVAARMMGTDHATVSRRVRALELQLGTQLFERSPRGYALSEHGERLLAHAEKIENAAAKVQDDLSGTLYALSGTVRIGAPDGFGAFFLAPRLADFAVANPELEVQLVATPRQFSLSKREADLVISLDRPEKGRLVTRKLTDYTLHLYATQDYLDRSPPLRRKEDLSEHLLIGYISELIFTPELDYLPAVAENDQHRFSSTNLFAQMRAAEAGKGVCVLPDFMACHSPALVPVLPRDVELKRSYWLLTHQDQREIARVRAAMSFVAEQVGRARAEFLPEIAPPAQPGA</sequence>
<evidence type="ECO:0000256" key="1">
    <source>
        <dbReference type="ARBA" id="ARBA00009437"/>
    </source>
</evidence>
<dbReference type="EMBL" id="AQRC01000009">
    <property type="protein sequence ID" value="KFE34642.1"/>
    <property type="molecule type" value="Genomic_DNA"/>
</dbReference>
<dbReference type="Pfam" id="PF03466">
    <property type="entry name" value="LysR_substrate"/>
    <property type="match status" value="1"/>
</dbReference>
<keyword evidence="2" id="KW-0805">Transcription regulation</keyword>
<dbReference type="AlphaFoldDB" id="A0A085TV95"/>
<keyword evidence="4" id="KW-0804">Transcription</keyword>
<keyword evidence="3" id="KW-0238">DNA-binding</keyword>
<dbReference type="Pfam" id="PF00126">
    <property type="entry name" value="HTH_1"/>
    <property type="match status" value="1"/>
</dbReference>
<accession>A0A085TV95</accession>
<dbReference type="GO" id="GO:0003700">
    <property type="term" value="F:DNA-binding transcription factor activity"/>
    <property type="evidence" value="ECO:0007669"/>
    <property type="project" value="InterPro"/>
</dbReference>
<dbReference type="PANTHER" id="PTHR30537">
    <property type="entry name" value="HTH-TYPE TRANSCRIPTIONAL REGULATOR"/>
    <property type="match status" value="1"/>
</dbReference>
<dbReference type="OrthoDB" id="9787460at2"/>
<dbReference type="eggNOG" id="COG0583">
    <property type="taxonomic scope" value="Bacteria"/>
</dbReference>
<dbReference type="GO" id="GO:0006351">
    <property type="term" value="P:DNA-templated transcription"/>
    <property type="evidence" value="ECO:0007669"/>
    <property type="project" value="TreeGrafter"/>
</dbReference>
<dbReference type="Gene3D" id="3.40.190.290">
    <property type="match status" value="1"/>
</dbReference>
<dbReference type="InterPro" id="IPR005119">
    <property type="entry name" value="LysR_subst-bd"/>
</dbReference>
<evidence type="ECO:0000313" key="7">
    <source>
        <dbReference type="Proteomes" id="UP000028607"/>
    </source>
</evidence>
<dbReference type="SUPFAM" id="SSF46785">
    <property type="entry name" value="Winged helix' DNA-binding domain"/>
    <property type="match status" value="1"/>
</dbReference>
<dbReference type="STRING" id="1317124.DW2_12345"/>
<proteinExistence type="inferred from homology"/>
<evidence type="ECO:0000313" key="6">
    <source>
        <dbReference type="EMBL" id="KFE34642.1"/>
    </source>
</evidence>
<reference evidence="7" key="1">
    <citation type="submission" date="2013-04" db="EMBL/GenBank/DDBJ databases">
        <title>Thioclava sp. 13D2W-2 Genome Sequencing.</title>
        <authorList>
            <person name="Lai Q."/>
            <person name="Li G."/>
            <person name="Shao Z."/>
        </authorList>
    </citation>
    <scope>NUCLEOTIDE SEQUENCE [LARGE SCALE GENOMIC DNA]</scope>
    <source>
        <strain evidence="7">13D2W-2</strain>
    </source>
</reference>
<comment type="similarity">
    <text evidence="1">Belongs to the LysR transcriptional regulatory family.</text>
</comment>
<dbReference type="InterPro" id="IPR036388">
    <property type="entry name" value="WH-like_DNA-bd_sf"/>
</dbReference>
<evidence type="ECO:0000256" key="3">
    <source>
        <dbReference type="ARBA" id="ARBA00023125"/>
    </source>
</evidence>
<protein>
    <submittedName>
        <fullName evidence="6">LysR family transcriptional regulator</fullName>
    </submittedName>
</protein>
<comment type="caution">
    <text evidence="6">The sequence shown here is derived from an EMBL/GenBank/DDBJ whole genome shotgun (WGS) entry which is preliminary data.</text>
</comment>
<name>A0A085TV95_9RHOB</name>
<organism evidence="6 7">
    <name type="scientific">Thioclava atlantica</name>
    <dbReference type="NCBI Taxonomy" id="1317124"/>
    <lineage>
        <taxon>Bacteria</taxon>
        <taxon>Pseudomonadati</taxon>
        <taxon>Pseudomonadota</taxon>
        <taxon>Alphaproteobacteria</taxon>
        <taxon>Rhodobacterales</taxon>
        <taxon>Paracoccaceae</taxon>
        <taxon>Thioclava</taxon>
    </lineage>
</organism>
<dbReference type="PATRIC" id="fig|1317124.6.peg.2500"/>
<dbReference type="InterPro" id="IPR000847">
    <property type="entry name" value="LysR_HTH_N"/>
</dbReference>
<dbReference type="PANTHER" id="PTHR30537:SF3">
    <property type="entry name" value="TRANSCRIPTIONAL REGULATORY PROTEIN"/>
    <property type="match status" value="1"/>
</dbReference>
<evidence type="ECO:0000259" key="5">
    <source>
        <dbReference type="PROSITE" id="PS50931"/>
    </source>
</evidence>
<gene>
    <name evidence="6" type="ORF">DW2_12345</name>
</gene>